<evidence type="ECO:0000313" key="3">
    <source>
        <dbReference type="Proteomes" id="UP000818323"/>
    </source>
</evidence>
<reference evidence="2 3" key="1">
    <citation type="submission" date="2020-01" db="EMBL/GenBank/DDBJ databases">
        <title>Microvirga sp. nov., an arsenate reduction bacterium isolated from Tibet hotspring sediments.</title>
        <authorList>
            <person name="Yuan C.-G."/>
        </authorList>
    </citation>
    <scope>NUCLEOTIDE SEQUENCE [LARGE SCALE GENOMIC DNA]</scope>
    <source>
        <strain evidence="2 3">SYSU G3D203</strain>
    </source>
</reference>
<gene>
    <name evidence="2" type="ORF">GR303_18275</name>
</gene>
<keyword evidence="3" id="KW-1185">Reference proteome</keyword>
<dbReference type="RefSeq" id="WP_161723126.1">
    <property type="nucleotide sequence ID" value="NZ_JAAAXI010000007.1"/>
</dbReference>
<evidence type="ECO:0008006" key="4">
    <source>
        <dbReference type="Google" id="ProtNLM"/>
    </source>
</evidence>
<keyword evidence="1" id="KW-0732">Signal</keyword>
<organism evidence="2 3">
    <name type="scientific">Microvirga arsenatis</name>
    <dbReference type="NCBI Taxonomy" id="2692265"/>
    <lineage>
        <taxon>Bacteria</taxon>
        <taxon>Pseudomonadati</taxon>
        <taxon>Pseudomonadota</taxon>
        <taxon>Alphaproteobacteria</taxon>
        <taxon>Hyphomicrobiales</taxon>
        <taxon>Methylobacteriaceae</taxon>
        <taxon>Microvirga</taxon>
    </lineage>
</organism>
<feature type="chain" id="PRO_5045224249" description="Heme utilization protein" evidence="1">
    <location>
        <begin position="24"/>
        <end position="128"/>
    </location>
</feature>
<name>A0ABW9Z3K4_9HYPH</name>
<proteinExistence type="predicted"/>
<dbReference type="Proteomes" id="UP000818323">
    <property type="component" value="Unassembled WGS sequence"/>
</dbReference>
<evidence type="ECO:0000256" key="1">
    <source>
        <dbReference type="SAM" id="SignalP"/>
    </source>
</evidence>
<sequence>MTLTKHLAAAIGLGTILIGSAGAAPASRHDGTWSVRMVTDSGTCDSSDTYSIAVENGSVRYIPAPGSSPAVVSGRIGPDGTVDLDIRRSIAKADASGRLNGKAGSGTWQLAMLGCSGRWTAQKHSNNA</sequence>
<dbReference type="EMBL" id="JAAAXJ010000012">
    <property type="protein sequence ID" value="NBJ26290.1"/>
    <property type="molecule type" value="Genomic_DNA"/>
</dbReference>
<accession>A0ABW9Z3K4</accession>
<comment type="caution">
    <text evidence="2">The sequence shown here is derived from an EMBL/GenBank/DDBJ whole genome shotgun (WGS) entry which is preliminary data.</text>
</comment>
<feature type="signal peptide" evidence="1">
    <location>
        <begin position="1"/>
        <end position="23"/>
    </location>
</feature>
<evidence type="ECO:0000313" key="2">
    <source>
        <dbReference type="EMBL" id="NBJ26290.1"/>
    </source>
</evidence>
<protein>
    <recommendedName>
        <fullName evidence="4">Heme utilization protein</fullName>
    </recommendedName>
</protein>